<evidence type="ECO:0000313" key="1">
    <source>
        <dbReference type="EMBL" id="KAK2104172.1"/>
    </source>
</evidence>
<organism evidence="1 2">
    <name type="scientific">Saguinus oedipus</name>
    <name type="common">Cotton-top tamarin</name>
    <name type="synonym">Oedipomidas oedipus</name>
    <dbReference type="NCBI Taxonomy" id="9490"/>
    <lineage>
        <taxon>Eukaryota</taxon>
        <taxon>Metazoa</taxon>
        <taxon>Chordata</taxon>
        <taxon>Craniata</taxon>
        <taxon>Vertebrata</taxon>
        <taxon>Euteleostomi</taxon>
        <taxon>Mammalia</taxon>
        <taxon>Eutheria</taxon>
        <taxon>Euarchontoglires</taxon>
        <taxon>Primates</taxon>
        <taxon>Haplorrhini</taxon>
        <taxon>Platyrrhini</taxon>
        <taxon>Cebidae</taxon>
        <taxon>Callitrichinae</taxon>
        <taxon>Saguinus</taxon>
    </lineage>
</organism>
<evidence type="ECO:0000313" key="2">
    <source>
        <dbReference type="Proteomes" id="UP001266305"/>
    </source>
</evidence>
<sequence>MRLFCQNTIIGRRNLRNVPLLPLSSWLDFPSKRRGTAQTHWLRHPTNLDPRRSGLEARLPLRASDGERSGHCAVVDGNFLYVWGGYVNARREPLGPSRSRGSGLARPALAVPAPFRWQPPPQPRQGLTLSCRCFHF</sequence>
<dbReference type="Proteomes" id="UP001266305">
    <property type="component" value="Unassembled WGS sequence"/>
</dbReference>
<dbReference type="EMBL" id="JASSZA010000008">
    <property type="protein sequence ID" value="KAK2104172.1"/>
    <property type="molecule type" value="Genomic_DNA"/>
</dbReference>
<name>A0ABQ9V4M4_SAGOE</name>
<comment type="caution">
    <text evidence="1">The sequence shown here is derived from an EMBL/GenBank/DDBJ whole genome shotgun (WGS) entry which is preliminary data.</text>
</comment>
<gene>
    <name evidence="1" type="ORF">P7K49_018028</name>
</gene>
<keyword evidence="2" id="KW-1185">Reference proteome</keyword>
<proteinExistence type="predicted"/>
<reference evidence="1 2" key="1">
    <citation type="submission" date="2023-05" db="EMBL/GenBank/DDBJ databases">
        <title>B98-5 Cell Line De Novo Hybrid Assembly: An Optical Mapping Approach.</title>
        <authorList>
            <person name="Kananen K."/>
            <person name="Auerbach J.A."/>
            <person name="Kautto E."/>
            <person name="Blachly J.S."/>
        </authorList>
    </citation>
    <scope>NUCLEOTIDE SEQUENCE [LARGE SCALE GENOMIC DNA]</scope>
    <source>
        <strain evidence="1">B95-8</strain>
        <tissue evidence="1">Cell line</tissue>
    </source>
</reference>
<dbReference type="InterPro" id="IPR015915">
    <property type="entry name" value="Kelch-typ_b-propeller"/>
</dbReference>
<protein>
    <submittedName>
        <fullName evidence="1">Uncharacterized protein</fullName>
    </submittedName>
</protein>
<dbReference type="SUPFAM" id="SSF117281">
    <property type="entry name" value="Kelch motif"/>
    <property type="match status" value="1"/>
</dbReference>
<accession>A0ABQ9V4M4</accession>